<evidence type="ECO:0000313" key="3">
    <source>
        <dbReference type="Proteomes" id="UP001596109"/>
    </source>
</evidence>
<dbReference type="PANTHER" id="PTHR43586">
    <property type="entry name" value="CYSTEINE DESULFURASE"/>
    <property type="match status" value="1"/>
</dbReference>
<gene>
    <name evidence="2" type="ORF">ACFPRA_14570</name>
</gene>
<dbReference type="PANTHER" id="PTHR43586:SF15">
    <property type="entry name" value="BLR3095 PROTEIN"/>
    <property type="match status" value="1"/>
</dbReference>
<dbReference type="RefSeq" id="WP_381436077.1">
    <property type="nucleotide sequence ID" value="NZ_JBHSNO010000007.1"/>
</dbReference>
<dbReference type="InterPro" id="IPR000192">
    <property type="entry name" value="Aminotrans_V_dom"/>
</dbReference>
<comment type="caution">
    <text evidence="2">The sequence shown here is derived from an EMBL/GenBank/DDBJ whole genome shotgun (WGS) entry which is preliminary data.</text>
</comment>
<protein>
    <submittedName>
        <fullName evidence="2">Aminotransferase class V-fold PLP-dependent enzyme</fullName>
    </submittedName>
</protein>
<dbReference type="Gene3D" id="3.90.1150.10">
    <property type="entry name" value="Aspartate Aminotransferase, domain 1"/>
    <property type="match status" value="1"/>
</dbReference>
<dbReference type="EMBL" id="JBHSNO010000007">
    <property type="protein sequence ID" value="MFC5590128.1"/>
    <property type="molecule type" value="Genomic_DNA"/>
</dbReference>
<proteinExistence type="predicted"/>
<dbReference type="SUPFAM" id="SSF53383">
    <property type="entry name" value="PLP-dependent transferases"/>
    <property type="match status" value="1"/>
</dbReference>
<evidence type="ECO:0000259" key="1">
    <source>
        <dbReference type="Pfam" id="PF00266"/>
    </source>
</evidence>
<feature type="domain" description="Aminotransferase class V" evidence="1">
    <location>
        <begin position="53"/>
        <end position="339"/>
    </location>
</feature>
<keyword evidence="3" id="KW-1185">Reference proteome</keyword>
<evidence type="ECO:0000313" key="2">
    <source>
        <dbReference type="EMBL" id="MFC5590128.1"/>
    </source>
</evidence>
<dbReference type="InterPro" id="IPR015424">
    <property type="entry name" value="PyrdxlP-dep_Trfase"/>
</dbReference>
<dbReference type="Gene3D" id="3.40.640.10">
    <property type="entry name" value="Type I PLP-dependent aspartate aminotransferase-like (Major domain)"/>
    <property type="match status" value="1"/>
</dbReference>
<keyword evidence="2" id="KW-0032">Aminotransferase</keyword>
<keyword evidence="2" id="KW-0808">Transferase</keyword>
<dbReference type="GO" id="GO:0008483">
    <property type="term" value="F:transaminase activity"/>
    <property type="evidence" value="ECO:0007669"/>
    <property type="project" value="UniProtKB-KW"/>
</dbReference>
<organism evidence="2 3">
    <name type="scientific">Sporosarcina soli</name>
    <dbReference type="NCBI Taxonomy" id="334736"/>
    <lineage>
        <taxon>Bacteria</taxon>
        <taxon>Bacillati</taxon>
        <taxon>Bacillota</taxon>
        <taxon>Bacilli</taxon>
        <taxon>Bacillales</taxon>
        <taxon>Caryophanaceae</taxon>
        <taxon>Sporosarcina</taxon>
    </lineage>
</organism>
<name>A0ABW0TP24_9BACL</name>
<dbReference type="InterPro" id="IPR015421">
    <property type="entry name" value="PyrdxlP-dep_Trfase_major"/>
</dbReference>
<sequence length="373" mass="41849">MENIREIREQFPSLKKNIQLSSCSQSAIHIDVKNSVQDYMHSLEERGTDWGYWMDACEESRRKFAEMINADVNEIAIVSSVSHAISAVLTSLEPHALKNEAILSTSDFPCIGHATLSQGKYDVKYIHPSTNTYERNITDKTLLTSAPHVSFYNGERLDIKGITEIAHRNDSLMFVDAYQSAGQIDIDVKELGVDFLAAGMQKYMLGMPGIAFLYVRKEIANHLVPRITGWFGQSNPFAFNSQEVEYAEGARRFDSGTFPMINGFASKSAISVLLDVGIPNIERYLRELSAYTLDYCREKGLEVASPLQAELKGSNTAIKVPNANEIEQKLKDRQIIMSARNDVIRIAPHFYNTKEDITLAIDELAKLVPISSR</sequence>
<dbReference type="Pfam" id="PF00266">
    <property type="entry name" value="Aminotran_5"/>
    <property type="match status" value="1"/>
</dbReference>
<dbReference type="InterPro" id="IPR015422">
    <property type="entry name" value="PyrdxlP-dep_Trfase_small"/>
</dbReference>
<dbReference type="Proteomes" id="UP001596109">
    <property type="component" value="Unassembled WGS sequence"/>
</dbReference>
<reference evidence="3" key="1">
    <citation type="journal article" date="2019" name="Int. J. Syst. Evol. Microbiol.">
        <title>The Global Catalogue of Microorganisms (GCM) 10K type strain sequencing project: providing services to taxonomists for standard genome sequencing and annotation.</title>
        <authorList>
            <consortium name="The Broad Institute Genomics Platform"/>
            <consortium name="The Broad Institute Genome Sequencing Center for Infectious Disease"/>
            <person name="Wu L."/>
            <person name="Ma J."/>
        </authorList>
    </citation>
    <scope>NUCLEOTIDE SEQUENCE [LARGE SCALE GENOMIC DNA]</scope>
    <source>
        <strain evidence="3">CGMCC 4.1434</strain>
    </source>
</reference>
<accession>A0ABW0TP24</accession>